<organism evidence="1 2">
    <name type="scientific">Phocaeicola massiliensis B84634 = Timone 84634 = DSM 17679 = JCM 13223</name>
    <dbReference type="NCBI Taxonomy" id="1121098"/>
    <lineage>
        <taxon>Bacteria</taxon>
        <taxon>Pseudomonadati</taxon>
        <taxon>Bacteroidota</taxon>
        <taxon>Bacteroidia</taxon>
        <taxon>Bacteroidales</taxon>
        <taxon>Bacteroidaceae</taxon>
        <taxon>Phocaeicola</taxon>
    </lineage>
</organism>
<evidence type="ECO:0008006" key="3">
    <source>
        <dbReference type="Google" id="ProtNLM"/>
    </source>
</evidence>
<dbReference type="eggNOG" id="ENOG50338V0">
    <property type="taxonomic scope" value="Bacteria"/>
</dbReference>
<dbReference type="RefSeq" id="WP_005937476.1">
    <property type="nucleotide sequence ID" value="NZ_KB890321.1"/>
</dbReference>
<dbReference type="STRING" id="1121098.HMPREF1534_00836"/>
<dbReference type="GeneID" id="60063121"/>
<dbReference type="PATRIC" id="fig|1121098.3.peg.852"/>
<proteinExistence type="predicted"/>
<reference evidence="1 2" key="1">
    <citation type="submission" date="2013-04" db="EMBL/GenBank/DDBJ databases">
        <title>The Genome Sequence of Bacteroides massiliensis DSM 17679.</title>
        <authorList>
            <consortium name="The Broad Institute Genomics Platform"/>
            <person name="Earl A."/>
            <person name="Ward D."/>
            <person name="Feldgarden M."/>
            <person name="Gevers D."/>
            <person name="Martens E."/>
            <person name="Fenner L."/>
            <person name="Roux V."/>
            <person name="Mallet M.N."/>
            <person name="Raoult D."/>
            <person name="Walker B."/>
            <person name="Young S."/>
            <person name="Zeng Q."/>
            <person name="Gargeya S."/>
            <person name="Fitzgerald M."/>
            <person name="Haas B."/>
            <person name="Abouelleil A."/>
            <person name="Allen A.W."/>
            <person name="Alvarado L."/>
            <person name="Arachchi H.M."/>
            <person name="Berlin A.M."/>
            <person name="Chapman S.B."/>
            <person name="Gainer-Dewar J."/>
            <person name="Goldberg J."/>
            <person name="Griggs A."/>
            <person name="Gujja S."/>
            <person name="Hansen M."/>
            <person name="Howarth C."/>
            <person name="Imamovic A."/>
            <person name="Ireland A."/>
            <person name="Larimer J."/>
            <person name="McCowan C."/>
            <person name="Murphy C."/>
            <person name="Pearson M."/>
            <person name="Poon T.W."/>
            <person name="Priest M."/>
            <person name="Roberts A."/>
            <person name="Saif S."/>
            <person name="Shea T."/>
            <person name="Sisk P."/>
            <person name="Sykes S."/>
            <person name="Wortman J."/>
            <person name="Nusbaum C."/>
            <person name="Birren B."/>
        </authorList>
    </citation>
    <scope>NUCLEOTIDE SEQUENCE [LARGE SCALE GENOMIC DNA]</scope>
    <source>
        <strain evidence="2">B84634 / Timone 84634 / DSM 17679 / JCM 13223</strain>
    </source>
</reference>
<evidence type="ECO:0000313" key="2">
    <source>
        <dbReference type="Proteomes" id="UP000017831"/>
    </source>
</evidence>
<keyword evidence="2" id="KW-1185">Reference proteome</keyword>
<comment type="caution">
    <text evidence="1">The sequence shown here is derived from an EMBL/GenBank/DDBJ whole genome shotgun (WGS) entry which is preliminary data.</text>
</comment>
<dbReference type="EMBL" id="AQHY01000009">
    <property type="protein sequence ID" value="EOA57025.1"/>
    <property type="molecule type" value="Genomic_DNA"/>
</dbReference>
<dbReference type="OrthoDB" id="1081698at2"/>
<sequence length="125" mass="14452">MKKEILLSALLIATLAACTGKGPARKFKETAERLNQTYPIRLNETITIDSTHYNEKDNTVSYYYTVTGELDDPQFMDNNYATYKKALQEAIDNSVEMEEYRKFGSKIKYIYYSGSNKKKLAEFVF</sequence>
<evidence type="ECO:0000313" key="1">
    <source>
        <dbReference type="EMBL" id="EOA57025.1"/>
    </source>
</evidence>
<accession>U6RKK5</accession>
<dbReference type="HOGENOM" id="CLU_128185_0_0_10"/>
<dbReference type="Proteomes" id="UP000017831">
    <property type="component" value="Unassembled WGS sequence"/>
</dbReference>
<dbReference type="AlphaFoldDB" id="U6RKK5"/>
<name>U6RKK5_9BACT</name>
<protein>
    <recommendedName>
        <fullName evidence="3">Lipoprotein</fullName>
    </recommendedName>
</protein>
<dbReference type="PROSITE" id="PS51257">
    <property type="entry name" value="PROKAR_LIPOPROTEIN"/>
    <property type="match status" value="1"/>
</dbReference>
<gene>
    <name evidence="1" type="ORF">HMPREF1534_00836</name>
</gene>